<evidence type="ECO:0000259" key="2">
    <source>
        <dbReference type="Pfam" id="PF10307"/>
    </source>
</evidence>
<dbReference type="OrthoDB" id="5596992at2759"/>
<name>A0A1Y1WMU9_9FUNG</name>
<proteinExistence type="predicted"/>
<gene>
    <name evidence="3" type="ORF">DL89DRAFT_264305</name>
</gene>
<dbReference type="Pfam" id="PF10307">
    <property type="entry name" value="HAD_SAK_1"/>
    <property type="match status" value="1"/>
</dbReference>
<evidence type="ECO:0000313" key="4">
    <source>
        <dbReference type="Proteomes" id="UP000193922"/>
    </source>
</evidence>
<organism evidence="3 4">
    <name type="scientific">Linderina pennispora</name>
    <dbReference type="NCBI Taxonomy" id="61395"/>
    <lineage>
        <taxon>Eukaryota</taxon>
        <taxon>Fungi</taxon>
        <taxon>Fungi incertae sedis</taxon>
        <taxon>Zoopagomycota</taxon>
        <taxon>Kickxellomycotina</taxon>
        <taxon>Kickxellomycetes</taxon>
        <taxon>Kickxellales</taxon>
        <taxon>Kickxellaceae</taxon>
        <taxon>Linderina</taxon>
    </lineage>
</organism>
<dbReference type="AlphaFoldDB" id="A0A1Y1WMU9"/>
<feature type="domain" description="Swiss Army Knife RNA repair protein HAD" evidence="2">
    <location>
        <begin position="95"/>
        <end position="238"/>
    </location>
</feature>
<protein>
    <recommendedName>
        <fullName evidence="2">Swiss Army Knife RNA repair protein HAD domain-containing protein</fullName>
    </recommendedName>
</protein>
<reference evidence="3 4" key="1">
    <citation type="submission" date="2016-07" db="EMBL/GenBank/DDBJ databases">
        <title>Pervasive Adenine N6-methylation of Active Genes in Fungi.</title>
        <authorList>
            <consortium name="DOE Joint Genome Institute"/>
            <person name="Mondo S.J."/>
            <person name="Dannebaum R.O."/>
            <person name="Kuo R.C."/>
            <person name="Labutti K."/>
            <person name="Haridas S."/>
            <person name="Kuo A."/>
            <person name="Salamov A."/>
            <person name="Ahrendt S.R."/>
            <person name="Lipzen A."/>
            <person name="Sullivan W."/>
            <person name="Andreopoulos W.B."/>
            <person name="Clum A."/>
            <person name="Lindquist E."/>
            <person name="Daum C."/>
            <person name="Ramamoorthy G.K."/>
            <person name="Gryganskyi A."/>
            <person name="Culley D."/>
            <person name="Magnuson J.K."/>
            <person name="James T.Y."/>
            <person name="O'Malley M.A."/>
            <person name="Stajich J.E."/>
            <person name="Spatafora J.W."/>
            <person name="Visel A."/>
            <person name="Grigoriev I.V."/>
        </authorList>
    </citation>
    <scope>NUCLEOTIDE SEQUENCE [LARGE SCALE GENOMIC DNA]</scope>
    <source>
        <strain evidence="3 4">ATCC 12442</strain>
    </source>
</reference>
<keyword evidence="4" id="KW-1185">Reference proteome</keyword>
<evidence type="ECO:0000313" key="3">
    <source>
        <dbReference type="EMBL" id="ORX74434.1"/>
    </source>
</evidence>
<accession>A0A1Y1WMU9</accession>
<dbReference type="InterPro" id="IPR018812">
    <property type="entry name" value="SAK_HAD"/>
</dbReference>
<dbReference type="RefSeq" id="XP_040747645.1">
    <property type="nucleotide sequence ID" value="XM_040886195.1"/>
</dbReference>
<dbReference type="GeneID" id="63802843"/>
<comment type="caution">
    <text evidence="3">The sequence shown here is derived from an EMBL/GenBank/DDBJ whole genome shotgun (WGS) entry which is preliminary data.</text>
</comment>
<dbReference type="Proteomes" id="UP000193922">
    <property type="component" value="Unassembled WGS sequence"/>
</dbReference>
<dbReference type="EMBL" id="MCFD01000001">
    <property type="protein sequence ID" value="ORX74434.1"/>
    <property type="molecule type" value="Genomic_DNA"/>
</dbReference>
<evidence type="ECO:0000256" key="1">
    <source>
        <dbReference type="SAM" id="MobiDB-lite"/>
    </source>
</evidence>
<sequence>MPDSTSTANAPAGPPVRRKQEPADWLLYQTTRSPAVFNLPVYTSTIDWELPMTEDDFLYRRQLRQLRQNKQGITRLTIIDFDNTLFNPPYLEHASNHWIEPVVKLVRKETARNDTLVVLLTGRSHIAYRKLVLGLLARKNLLDFDLVILKETPTRESPLVARVSKAKSPLTFDYKMTVVEDIISAFPDISEVAMWDDRVHQCEKMQHYLDSLKDRSGAIHKAVIYQNEHELVSAMVDEYNAREQEVIDGLPLGSIRLSKFTKHTFVHLDTPSRSLLERCVRSPHGWSRLTSAGMRLMGLEKPLASDELLEQYRISPGGQTTLYVNEFATLPNRLMAVKVRSLKNESGDHIVPPEGASWIIIVGANAAGGAHTGMAKYIQRWLELEGTFEEKILTRADIVKRPVVQKAEDISLGGLVCQFWPELHGPSIGMAVREVRRRMAAKEIENSEENRAAITEIVRTLAMSSTYNF</sequence>
<feature type="region of interest" description="Disordered" evidence="1">
    <location>
        <begin position="1"/>
        <end position="21"/>
    </location>
</feature>